<dbReference type="Proteomes" id="UP000271152">
    <property type="component" value="Unassembled WGS sequence"/>
</dbReference>
<evidence type="ECO:0008006" key="3">
    <source>
        <dbReference type="Google" id="ProtNLM"/>
    </source>
</evidence>
<dbReference type="EMBL" id="RBUG01000001">
    <property type="protein sequence ID" value="RMU78909.1"/>
    <property type="molecule type" value="Genomic_DNA"/>
</dbReference>
<comment type="caution">
    <text evidence="1">The sequence shown here is derived from an EMBL/GenBank/DDBJ whole genome shotgun (WGS) entry which is preliminary data.</text>
</comment>
<name>A0A3M5X7S8_9PSED</name>
<dbReference type="InterPro" id="IPR032720">
    <property type="entry name" value="Cys_rich_CWC"/>
</dbReference>
<gene>
    <name evidence="1" type="ORF">ALP23_03369</name>
</gene>
<protein>
    <recommendedName>
        <fullName evidence="3">Helicase</fullName>
    </recommendedName>
</protein>
<dbReference type="AlphaFoldDB" id="A0A3M5X7S8"/>
<accession>A0A3M5X7S8</accession>
<evidence type="ECO:0000313" key="1">
    <source>
        <dbReference type="EMBL" id="RMU78909.1"/>
    </source>
</evidence>
<dbReference type="Pfam" id="PF14375">
    <property type="entry name" value="Cys_rich_CWC"/>
    <property type="match status" value="1"/>
</dbReference>
<organism evidence="1 2">
    <name type="scientific">Pseudomonas syringae pv. apii</name>
    <dbReference type="NCBI Taxonomy" id="81036"/>
    <lineage>
        <taxon>Bacteria</taxon>
        <taxon>Pseudomonadati</taxon>
        <taxon>Pseudomonadota</taxon>
        <taxon>Gammaproteobacteria</taxon>
        <taxon>Pseudomonadales</taxon>
        <taxon>Pseudomonadaceae</taxon>
        <taxon>Pseudomonas</taxon>
    </lineage>
</organism>
<sequence length="84" mass="8819">MALNSDMTTASPDTALCPSCGFSNQCSLADPRTADQPCWCFSQSIDPALLAALPDNLRDKACLCPSCAGIKDAALNPQARRATE</sequence>
<reference evidence="1 2" key="1">
    <citation type="submission" date="2018-08" db="EMBL/GenBank/DDBJ databases">
        <title>Recombination of ecologically and evolutionarily significant loci maintains genetic cohesion in the Pseudomonas syringae species complex.</title>
        <authorList>
            <person name="Dillon M."/>
            <person name="Thakur S."/>
            <person name="Almeida R.N.D."/>
            <person name="Weir B.S."/>
            <person name="Guttman D.S."/>
        </authorList>
    </citation>
    <scope>NUCLEOTIDE SEQUENCE [LARGE SCALE GENOMIC DNA]</scope>
    <source>
        <strain evidence="1 2">ICMP 11947</strain>
    </source>
</reference>
<evidence type="ECO:0000313" key="2">
    <source>
        <dbReference type="Proteomes" id="UP000271152"/>
    </source>
</evidence>
<proteinExistence type="predicted"/>